<keyword evidence="5" id="KW-0663">Pyridoxal phosphate</keyword>
<dbReference type="PANTHER" id="PTHR43807:SF20">
    <property type="entry name" value="FI04487P"/>
    <property type="match status" value="1"/>
</dbReference>
<keyword evidence="4" id="KW-0808">Transferase</keyword>
<dbReference type="CDD" id="cd00609">
    <property type="entry name" value="AAT_like"/>
    <property type="match status" value="1"/>
</dbReference>
<name>A0A1D1ZZ02_AUXPR</name>
<evidence type="ECO:0000259" key="6">
    <source>
        <dbReference type="Pfam" id="PF00155"/>
    </source>
</evidence>
<dbReference type="GO" id="GO:0005737">
    <property type="term" value="C:cytoplasm"/>
    <property type="evidence" value="ECO:0007669"/>
    <property type="project" value="TreeGrafter"/>
</dbReference>
<protein>
    <recommendedName>
        <fullName evidence="6">Aminotransferase class I/classII large domain-containing protein</fullName>
    </recommendedName>
</protein>
<comment type="cofactor">
    <cofactor evidence="1">
        <name>pyridoxal 5'-phosphate</name>
        <dbReference type="ChEBI" id="CHEBI:597326"/>
    </cofactor>
</comment>
<proteinExistence type="inferred from homology"/>
<dbReference type="FunFam" id="3.40.640.10:FF:000024">
    <property type="entry name" value="Kynurenine--oxoglutarate transaminase 3"/>
    <property type="match status" value="1"/>
</dbReference>
<dbReference type="InterPro" id="IPR015421">
    <property type="entry name" value="PyrdxlP-dep_Trfase_major"/>
</dbReference>
<evidence type="ECO:0000256" key="4">
    <source>
        <dbReference type="ARBA" id="ARBA00022679"/>
    </source>
</evidence>
<dbReference type="InterPro" id="IPR004839">
    <property type="entry name" value="Aminotransferase_I/II_large"/>
</dbReference>
<dbReference type="GO" id="GO:0016212">
    <property type="term" value="F:kynurenine-oxoglutarate transaminase activity"/>
    <property type="evidence" value="ECO:0007669"/>
    <property type="project" value="TreeGrafter"/>
</dbReference>
<dbReference type="SUPFAM" id="SSF53383">
    <property type="entry name" value="PLP-dependent transferases"/>
    <property type="match status" value="1"/>
</dbReference>
<evidence type="ECO:0000256" key="1">
    <source>
        <dbReference type="ARBA" id="ARBA00001933"/>
    </source>
</evidence>
<evidence type="ECO:0000313" key="7">
    <source>
        <dbReference type="EMBL" id="JAT72081.1"/>
    </source>
</evidence>
<accession>A0A1D1ZZ02</accession>
<evidence type="ECO:0000256" key="2">
    <source>
        <dbReference type="ARBA" id="ARBA00007441"/>
    </source>
</evidence>
<dbReference type="InterPro" id="IPR015424">
    <property type="entry name" value="PyrdxlP-dep_Trfase"/>
</dbReference>
<dbReference type="EMBL" id="GDKF01006541">
    <property type="protein sequence ID" value="JAT72081.1"/>
    <property type="molecule type" value="Transcribed_RNA"/>
</dbReference>
<organism evidence="7">
    <name type="scientific">Auxenochlorella protothecoides</name>
    <name type="common">Green microalga</name>
    <name type="synonym">Chlorella protothecoides</name>
    <dbReference type="NCBI Taxonomy" id="3075"/>
    <lineage>
        <taxon>Eukaryota</taxon>
        <taxon>Viridiplantae</taxon>
        <taxon>Chlorophyta</taxon>
        <taxon>core chlorophytes</taxon>
        <taxon>Trebouxiophyceae</taxon>
        <taxon>Chlorellales</taxon>
        <taxon>Chlorellaceae</taxon>
        <taxon>Auxenochlorella</taxon>
    </lineage>
</organism>
<dbReference type="InterPro" id="IPR015422">
    <property type="entry name" value="PyrdxlP-dep_Trfase_small"/>
</dbReference>
<dbReference type="Pfam" id="PF00155">
    <property type="entry name" value="Aminotran_1_2"/>
    <property type="match status" value="1"/>
</dbReference>
<evidence type="ECO:0000256" key="3">
    <source>
        <dbReference type="ARBA" id="ARBA00022576"/>
    </source>
</evidence>
<sequence>LLPCSNSGTGSAYGMLRTLNSHVRNVVRPSLAAAQSPPTHLPQVYLPPRRAGPAMSSRGFNSTFGGLPTTIFELMSQLAARHGSINLGQGFPDNELEGPASMKEAAYQSMLHDSNQYPPMVGVPELRQALAEHSERYTGLPLDWQSQVLITSGATEALAAAFLGLLEPGDEVVVFAPLYDSYIPIIRRAGAVPVVVQLRAPDWSFDAAELATAFNAKTKLIVVNTPHNPSGKVFSRAELETIASLVQEHDAYAALDEVYEHLVYPGYEHVSLRTLPGMAERSIRIGSAGKTFSFTAWKVGWVTGPAPMVQAAAKAHQFLTFTVPAALQRAVARGLREERSFYEGLGPMFLKKREWLAAKLTAIGFKVLPGQGTYFLTTDFSGLLPENSTEEDVEFCSRLTTEGGITLIPVSAFYEDRTTAPKRLVRFVICKTDAKLQAAVEKLEAYFSKRS</sequence>
<gene>
    <name evidence="7" type="ORF">g.100700</name>
</gene>
<reference evidence="7" key="1">
    <citation type="submission" date="2015-08" db="EMBL/GenBank/DDBJ databases">
        <authorList>
            <person name="Babu N.S."/>
            <person name="Beckwith C.J."/>
            <person name="Beseler K.G."/>
            <person name="Brison A."/>
            <person name="Carone J.V."/>
            <person name="Caskin T.P."/>
            <person name="Diamond M."/>
            <person name="Durham M.E."/>
            <person name="Foxe J.M."/>
            <person name="Go M."/>
            <person name="Henderson B.A."/>
            <person name="Jones I.B."/>
            <person name="McGettigan J.A."/>
            <person name="Micheletti S.J."/>
            <person name="Nasrallah M.E."/>
            <person name="Ortiz D."/>
            <person name="Piller C.R."/>
            <person name="Privatt S.R."/>
            <person name="Schneider S.L."/>
            <person name="Sharp S."/>
            <person name="Smith T.C."/>
            <person name="Stanton J.D."/>
            <person name="Ullery H.E."/>
            <person name="Wilson R.J."/>
            <person name="Serrano M.G."/>
            <person name="Buck G."/>
            <person name="Lee V."/>
            <person name="Wang Y."/>
            <person name="Carvalho R."/>
            <person name="Voegtly L."/>
            <person name="Shi R."/>
            <person name="Duckworth R."/>
            <person name="Johnson A."/>
            <person name="Loviza R."/>
            <person name="Walstead R."/>
            <person name="Shah Z."/>
            <person name="Kiflezghi M."/>
            <person name="Wade K."/>
            <person name="Ball S.L."/>
            <person name="Bradley K.W."/>
            <person name="Asai D.J."/>
            <person name="Bowman C.A."/>
            <person name="Russell D.A."/>
            <person name="Pope W.H."/>
            <person name="Jacobs-Sera D."/>
            <person name="Hendrix R.W."/>
            <person name="Hatfull G.F."/>
        </authorList>
    </citation>
    <scope>NUCLEOTIDE SEQUENCE</scope>
</reference>
<dbReference type="PANTHER" id="PTHR43807">
    <property type="entry name" value="FI04487P"/>
    <property type="match status" value="1"/>
</dbReference>
<dbReference type="GO" id="GO:0030170">
    <property type="term" value="F:pyridoxal phosphate binding"/>
    <property type="evidence" value="ECO:0007669"/>
    <property type="project" value="InterPro"/>
</dbReference>
<dbReference type="Gene3D" id="3.90.1150.10">
    <property type="entry name" value="Aspartate Aminotransferase, domain 1"/>
    <property type="match status" value="1"/>
</dbReference>
<dbReference type="InterPro" id="IPR051326">
    <property type="entry name" value="Kynurenine-oxoglutarate_AT"/>
</dbReference>
<dbReference type="NCBIfam" id="NF006488">
    <property type="entry name" value="PRK08912.1"/>
    <property type="match status" value="1"/>
</dbReference>
<feature type="non-terminal residue" evidence="7">
    <location>
        <position position="1"/>
    </location>
</feature>
<comment type="similarity">
    <text evidence="2">Belongs to the class-I pyridoxal-phosphate-dependent aminotransferase family.</text>
</comment>
<dbReference type="Gene3D" id="3.40.640.10">
    <property type="entry name" value="Type I PLP-dependent aspartate aminotransferase-like (Major domain)"/>
    <property type="match status" value="1"/>
</dbReference>
<feature type="domain" description="Aminotransferase class I/classII large" evidence="6">
    <location>
        <begin position="85"/>
        <end position="443"/>
    </location>
</feature>
<dbReference type="AlphaFoldDB" id="A0A1D1ZZ02"/>
<evidence type="ECO:0000256" key="5">
    <source>
        <dbReference type="ARBA" id="ARBA00022898"/>
    </source>
</evidence>
<keyword evidence="3" id="KW-0032">Aminotransferase</keyword>